<comment type="caution">
    <text evidence="3">The sequence shown here is derived from an EMBL/GenBank/DDBJ whole genome shotgun (WGS) entry which is preliminary data.</text>
</comment>
<sequence length="346" mass="38528">MPQACAQLSTPPQSAPQPAAIGVVAIGRNEGERFRRCVESLAGIDAPKVYVDSSSTDDSVELAQQNGLEVVELNLSTPFTAGRARNEGFARLLQIAPDTEYIIFLDGDCSIEPGWVETALAAFAHDPQLAITCGRRRELHPEASLYNQLCDLEWDTPIGEAAACGGDFIARRQAFEAVGGFDPAVIAGEEPEMCFRLRSAGWSIQRLDHAMTAHDADMHRFGQYWQRSVRCGHAYAQGFALHGASDERYYHREIRSLLAWGLGIPLLVVALAFWQPLLAGLLLLAYPLMWLKIYRSERRRAPQFPRRVIACHALFLLLGKFAQLAGAAKYLRTRLQRGEFRIIEYK</sequence>
<dbReference type="InterPro" id="IPR001173">
    <property type="entry name" value="Glyco_trans_2-like"/>
</dbReference>
<feature type="domain" description="Glycosyltransferase 2-like" evidence="2">
    <location>
        <begin position="28"/>
        <end position="137"/>
    </location>
</feature>
<dbReference type="Gene3D" id="3.90.550.10">
    <property type="entry name" value="Spore Coat Polysaccharide Biosynthesis Protein SpsA, Chain A"/>
    <property type="match status" value="1"/>
</dbReference>
<evidence type="ECO:0000259" key="2">
    <source>
        <dbReference type="Pfam" id="PF00535"/>
    </source>
</evidence>
<keyword evidence="3" id="KW-0808">Transferase</keyword>
<protein>
    <submittedName>
        <fullName evidence="3">Glycosyltransferase</fullName>
    </submittedName>
</protein>
<dbReference type="EMBL" id="SRLE01000006">
    <property type="protein sequence ID" value="TGD74353.1"/>
    <property type="molecule type" value="Genomic_DNA"/>
</dbReference>
<name>A0A4Z0M3U5_9GAMM</name>
<reference evidence="3 4" key="1">
    <citation type="submission" date="2019-04" db="EMBL/GenBank/DDBJ databases">
        <title>Taxonomy of novel Haliea sp. from mangrove soil of West Coast of India.</title>
        <authorList>
            <person name="Verma A."/>
            <person name="Kumar P."/>
            <person name="Krishnamurthi S."/>
        </authorList>
    </citation>
    <scope>NUCLEOTIDE SEQUENCE [LARGE SCALE GENOMIC DNA]</scope>
    <source>
        <strain evidence="3 4">SAOS-164</strain>
    </source>
</reference>
<keyword evidence="1" id="KW-0472">Membrane</keyword>
<dbReference type="Pfam" id="PF00535">
    <property type="entry name" value="Glycos_transf_2"/>
    <property type="match status" value="1"/>
</dbReference>
<organism evidence="3 4">
    <name type="scientific">Mangrovimicrobium sediminis</name>
    <dbReference type="NCBI Taxonomy" id="2562682"/>
    <lineage>
        <taxon>Bacteria</taxon>
        <taxon>Pseudomonadati</taxon>
        <taxon>Pseudomonadota</taxon>
        <taxon>Gammaproteobacteria</taxon>
        <taxon>Cellvibrionales</taxon>
        <taxon>Halieaceae</taxon>
        <taxon>Mangrovimicrobium</taxon>
    </lineage>
</organism>
<dbReference type="PANTHER" id="PTHR43646:SF6">
    <property type="entry name" value="PRE-MYCOFACTOCIN GLYCOSYLTRANSFERASE"/>
    <property type="match status" value="1"/>
</dbReference>
<feature type="transmembrane region" description="Helical" evidence="1">
    <location>
        <begin position="309"/>
        <end position="331"/>
    </location>
</feature>
<dbReference type="InterPro" id="IPR029044">
    <property type="entry name" value="Nucleotide-diphossugar_trans"/>
</dbReference>
<gene>
    <name evidence="3" type="ORF">E4634_07440</name>
</gene>
<dbReference type="OrthoDB" id="9811884at2"/>
<keyword evidence="1" id="KW-1133">Transmembrane helix</keyword>
<proteinExistence type="predicted"/>
<dbReference type="AlphaFoldDB" id="A0A4Z0M3U5"/>
<dbReference type="Proteomes" id="UP000298050">
    <property type="component" value="Unassembled WGS sequence"/>
</dbReference>
<dbReference type="SUPFAM" id="SSF53448">
    <property type="entry name" value="Nucleotide-diphospho-sugar transferases"/>
    <property type="match status" value="1"/>
</dbReference>
<evidence type="ECO:0000256" key="1">
    <source>
        <dbReference type="SAM" id="Phobius"/>
    </source>
</evidence>
<evidence type="ECO:0000313" key="4">
    <source>
        <dbReference type="Proteomes" id="UP000298050"/>
    </source>
</evidence>
<dbReference type="PANTHER" id="PTHR43646">
    <property type="entry name" value="GLYCOSYLTRANSFERASE"/>
    <property type="match status" value="1"/>
</dbReference>
<keyword evidence="1" id="KW-0812">Transmembrane</keyword>
<keyword evidence="4" id="KW-1185">Reference proteome</keyword>
<accession>A0A4Z0M3U5</accession>
<evidence type="ECO:0000313" key="3">
    <source>
        <dbReference type="EMBL" id="TGD74353.1"/>
    </source>
</evidence>
<feature type="transmembrane region" description="Helical" evidence="1">
    <location>
        <begin position="257"/>
        <end position="288"/>
    </location>
</feature>
<dbReference type="GO" id="GO:0016740">
    <property type="term" value="F:transferase activity"/>
    <property type="evidence" value="ECO:0007669"/>
    <property type="project" value="UniProtKB-KW"/>
</dbReference>